<organism evidence="1">
    <name type="scientific">marine metagenome</name>
    <dbReference type="NCBI Taxonomy" id="408172"/>
    <lineage>
        <taxon>unclassified sequences</taxon>
        <taxon>metagenomes</taxon>
        <taxon>ecological metagenomes</taxon>
    </lineage>
</organism>
<dbReference type="Gene3D" id="3.20.20.140">
    <property type="entry name" value="Metal-dependent hydrolases"/>
    <property type="match status" value="1"/>
</dbReference>
<feature type="non-terminal residue" evidence="1">
    <location>
        <position position="245"/>
    </location>
</feature>
<dbReference type="InterPro" id="IPR032466">
    <property type="entry name" value="Metal_Hydrolase"/>
</dbReference>
<name>A0A383BN78_9ZZZZ</name>
<dbReference type="SUPFAM" id="SSF51556">
    <property type="entry name" value="Metallo-dependent hydrolases"/>
    <property type="match status" value="1"/>
</dbReference>
<dbReference type="EMBL" id="UINC01202056">
    <property type="protein sequence ID" value="SVE21686.1"/>
    <property type="molecule type" value="Genomic_DNA"/>
</dbReference>
<accession>A0A383BN78</accession>
<proteinExistence type="predicted"/>
<gene>
    <name evidence="1" type="ORF">METZ01_LOCUS474540</name>
</gene>
<evidence type="ECO:0008006" key="2">
    <source>
        <dbReference type="Google" id="ProtNLM"/>
    </source>
</evidence>
<evidence type="ECO:0000313" key="1">
    <source>
        <dbReference type="EMBL" id="SVE21686.1"/>
    </source>
</evidence>
<sequence>HDYDPVWQKCRELGVSPTFHRGSRGKALRVSPTNFCYNHIGHFAAASEATCKALFLGGVSRRFSDLNFGFLEGGVGFACLLYADLIGHWQIRNGEALEYTDPAQLDLTELTELAERYGGPEMIDAVRSGKGISTRNGAETTGGLTELDDYSACEITEAADIKTLFVDRFYFGCEADDATNAWAFNTKNNPFDAEIKTLFGSDVGHFDVQDMAGVLPEAYELVEDEKITDDHFSHFVFENPVRFWG</sequence>
<feature type="non-terminal residue" evidence="1">
    <location>
        <position position="1"/>
    </location>
</feature>
<reference evidence="1" key="1">
    <citation type="submission" date="2018-05" db="EMBL/GenBank/DDBJ databases">
        <authorList>
            <person name="Lanie J.A."/>
            <person name="Ng W.-L."/>
            <person name="Kazmierczak K.M."/>
            <person name="Andrzejewski T.M."/>
            <person name="Davidsen T.M."/>
            <person name="Wayne K.J."/>
            <person name="Tettelin H."/>
            <person name="Glass J.I."/>
            <person name="Rusch D."/>
            <person name="Podicherti R."/>
            <person name="Tsui H.-C.T."/>
            <person name="Winkler M.E."/>
        </authorList>
    </citation>
    <scope>NUCLEOTIDE SEQUENCE</scope>
</reference>
<protein>
    <recommendedName>
        <fullName evidence="2">Amidohydrolase-related domain-containing protein</fullName>
    </recommendedName>
</protein>
<dbReference type="AlphaFoldDB" id="A0A383BN78"/>